<dbReference type="GO" id="GO:0008241">
    <property type="term" value="F:peptidyl-dipeptidase activity"/>
    <property type="evidence" value="ECO:0007669"/>
    <property type="project" value="InterPro"/>
</dbReference>
<feature type="active site" description="Proton acceptor 2" evidence="5">
    <location>
        <position position="357"/>
    </location>
</feature>
<name>A0A936K8R8_9BACT</name>
<evidence type="ECO:0000313" key="10">
    <source>
        <dbReference type="Proteomes" id="UP000709959"/>
    </source>
</evidence>
<dbReference type="GO" id="GO:0008237">
    <property type="term" value="F:metallopeptidase activity"/>
    <property type="evidence" value="ECO:0007669"/>
    <property type="project" value="InterPro"/>
</dbReference>
<evidence type="ECO:0000256" key="4">
    <source>
        <dbReference type="PIRSR" id="PIRSR601548-1"/>
    </source>
</evidence>
<dbReference type="PANTHER" id="PTHR10514:SF27">
    <property type="entry name" value="ANGIOTENSIN-CONVERTING ENZYME"/>
    <property type="match status" value="1"/>
</dbReference>
<evidence type="ECO:0000256" key="3">
    <source>
        <dbReference type="ARBA" id="ARBA00023180"/>
    </source>
</evidence>
<evidence type="ECO:0000256" key="8">
    <source>
        <dbReference type="PIRSR" id="PIRSR601548-8"/>
    </source>
</evidence>
<keyword evidence="3" id="KW-0325">Glycoprotein</keyword>
<dbReference type="InterPro" id="IPR001548">
    <property type="entry name" value="Peptidase_M2"/>
</dbReference>
<keyword evidence="1" id="KW-0732">Signal</keyword>
<evidence type="ECO:0000256" key="7">
    <source>
        <dbReference type="PIRSR" id="PIRSR601548-3"/>
    </source>
</evidence>
<dbReference type="SUPFAM" id="SSF55486">
    <property type="entry name" value="Metalloproteases ('zincins'), catalytic domain"/>
    <property type="match status" value="1"/>
</dbReference>
<evidence type="ECO:0000256" key="6">
    <source>
        <dbReference type="PIRSR" id="PIRSR601548-2"/>
    </source>
</evidence>
<dbReference type="Proteomes" id="UP000709959">
    <property type="component" value="Unassembled WGS sequence"/>
</dbReference>
<gene>
    <name evidence="9" type="ORF">IPN91_14485</name>
</gene>
<dbReference type="GO" id="GO:0006508">
    <property type="term" value="P:proteolysis"/>
    <property type="evidence" value="ECO:0007669"/>
    <property type="project" value="InterPro"/>
</dbReference>
<feature type="binding site" evidence="8">
    <location>
        <position position="360"/>
    </location>
    <ligand>
        <name>Zn(2+)</name>
        <dbReference type="ChEBI" id="CHEBI:29105"/>
        <label>2</label>
        <note>catalytic</note>
    </ligand>
</feature>
<dbReference type="Gene3D" id="1.10.1370.30">
    <property type="match status" value="1"/>
</dbReference>
<feature type="binding site" evidence="8">
    <location>
        <position position="356"/>
    </location>
    <ligand>
        <name>Zn(2+)</name>
        <dbReference type="ChEBI" id="CHEBI:29105"/>
        <label>2</label>
        <note>catalytic</note>
    </ligand>
</feature>
<keyword evidence="7" id="KW-0862">Zinc</keyword>
<dbReference type="CDD" id="cd06461">
    <property type="entry name" value="M2_ACE"/>
    <property type="match status" value="1"/>
</dbReference>
<feature type="active site" description="Proton acceptor 1" evidence="4">
    <location>
        <position position="357"/>
    </location>
</feature>
<dbReference type="AlphaFoldDB" id="A0A936K8R8"/>
<evidence type="ECO:0000256" key="1">
    <source>
        <dbReference type="ARBA" id="ARBA00022729"/>
    </source>
</evidence>
<feature type="binding site" evidence="7">
    <location>
        <position position="360"/>
    </location>
    <ligand>
        <name>Zn(2+)</name>
        <dbReference type="ChEBI" id="CHEBI:29105"/>
        <label>1</label>
        <note>catalytic</note>
    </ligand>
</feature>
<comment type="caution">
    <text evidence="9">The sequence shown here is derived from an EMBL/GenBank/DDBJ whole genome shotgun (WGS) entry which is preliminary data.</text>
</comment>
<evidence type="ECO:0000313" key="9">
    <source>
        <dbReference type="EMBL" id="MBK8573787.1"/>
    </source>
</evidence>
<sequence>MRLLPALILGVPLAAQMIAPLQDRADRFLKLVNAGYQSLAYVAQQASWKAASDVKPEHTAAAEWASRAYAAFNGNPALITEARELLQHRKELKDITVRQLERVLLNAAEGPMTRPELVAARVAAETAQTSNLDGFVWKLEGRPISANEIDGLLAKSDNLAERRKVWEVSKENGPALKEGLVKLRDLRNGCAQALGYPDYFSLQVAKYGLSTDEMMAFNRKFLAELKPLYLQLHTWVKYEMAKKYGQPVPRAIPAHWINNRWSQNWTGFVKAVDFDPHFKGWQPERIVKTAEAFYTGLGFDPLPASFWVKSDLYPVKPGETRKKNSHAFCNHLDLEHDIRSLMSVEANSQWFETAHHELGHGYYFMSYTNPSVPPLLRDGANPSFHEGVGELVALATRQIPYLKATGVLPADYKVDEMQVLLNDALETAIPFMFWACGTMPEWEADFYAKGMPADQMNARWWQRVRELQGVEPPSPRGEQFCDAATKTHINDNPAYYYSYGWATVFKFQVHDHIARRILHQDPHATNYAGRKEVGAFLKTILAKGATEDWRKVLKEATGEDLSTRAMMDYFKPLMAWLEQQNKGRQIGWD</sequence>
<evidence type="ECO:0000256" key="2">
    <source>
        <dbReference type="ARBA" id="ARBA00023157"/>
    </source>
</evidence>
<organism evidence="9 10">
    <name type="scientific">Candidatus Geothrix odensensis</name>
    <dbReference type="NCBI Taxonomy" id="2954440"/>
    <lineage>
        <taxon>Bacteria</taxon>
        <taxon>Pseudomonadati</taxon>
        <taxon>Acidobacteriota</taxon>
        <taxon>Holophagae</taxon>
        <taxon>Holophagales</taxon>
        <taxon>Holophagaceae</taxon>
        <taxon>Geothrix</taxon>
    </lineage>
</organism>
<dbReference type="PRINTS" id="PR00791">
    <property type="entry name" value="PEPDIPTASEA"/>
</dbReference>
<feature type="active site" description="Proton donor 2" evidence="5">
    <location>
        <position position="488"/>
    </location>
</feature>
<feature type="active site" description="Proton donor 1" evidence="4">
    <location>
        <position position="488"/>
    </location>
</feature>
<evidence type="ECO:0000256" key="5">
    <source>
        <dbReference type="PIRSR" id="PIRSR601548-11"/>
    </source>
</evidence>
<accession>A0A936K8R8</accession>
<feature type="binding site" evidence="6">
    <location>
        <position position="207"/>
    </location>
    <ligand>
        <name>chloride</name>
        <dbReference type="ChEBI" id="CHEBI:17996"/>
        <label>1</label>
    </ligand>
</feature>
<keyword evidence="7" id="KW-0479">Metal-binding</keyword>
<dbReference type="PROSITE" id="PS52011">
    <property type="entry name" value="PEPTIDASE_M2"/>
    <property type="match status" value="1"/>
</dbReference>
<feature type="binding site" evidence="7">
    <location>
        <position position="386"/>
    </location>
    <ligand>
        <name>Zn(2+)</name>
        <dbReference type="ChEBI" id="CHEBI:29105"/>
        <label>1</label>
        <note>catalytic</note>
    </ligand>
</feature>
<reference evidence="9 10" key="1">
    <citation type="submission" date="2020-10" db="EMBL/GenBank/DDBJ databases">
        <title>Connecting structure to function with the recovery of over 1000 high-quality activated sludge metagenome-assembled genomes encoding full-length rRNA genes using long-read sequencing.</title>
        <authorList>
            <person name="Singleton C.M."/>
            <person name="Petriglieri F."/>
            <person name="Kristensen J.M."/>
            <person name="Kirkegaard R.H."/>
            <person name="Michaelsen T.Y."/>
            <person name="Andersen M.H."/>
            <person name="Karst S.M."/>
            <person name="Dueholm M.S."/>
            <person name="Nielsen P.H."/>
            <person name="Albertsen M."/>
        </authorList>
    </citation>
    <scope>NUCLEOTIDE SEQUENCE [LARGE SCALE GENOMIC DNA]</scope>
    <source>
        <strain evidence="9">OdNE_18-Q3-R46-58_MAXAC.008</strain>
    </source>
</reference>
<dbReference type="GO" id="GO:0016020">
    <property type="term" value="C:membrane"/>
    <property type="evidence" value="ECO:0007669"/>
    <property type="project" value="InterPro"/>
</dbReference>
<keyword evidence="2" id="KW-1015">Disulfide bond</keyword>
<proteinExistence type="predicted"/>
<dbReference type="EMBL" id="JADKCH010000032">
    <property type="protein sequence ID" value="MBK8573787.1"/>
    <property type="molecule type" value="Genomic_DNA"/>
</dbReference>
<feature type="binding site" evidence="8">
    <location>
        <position position="386"/>
    </location>
    <ligand>
        <name>Zn(2+)</name>
        <dbReference type="ChEBI" id="CHEBI:29105"/>
        <label>2</label>
        <note>catalytic</note>
    </ligand>
</feature>
<protein>
    <submittedName>
        <fullName evidence="9">M2 family metallopeptidase</fullName>
    </submittedName>
</protein>
<dbReference type="PANTHER" id="PTHR10514">
    <property type="entry name" value="ANGIOTENSIN-CONVERTING ENZYME"/>
    <property type="match status" value="1"/>
</dbReference>
<dbReference type="Pfam" id="PF01401">
    <property type="entry name" value="Peptidase_M2"/>
    <property type="match status" value="1"/>
</dbReference>
<feature type="binding site" evidence="7">
    <location>
        <position position="356"/>
    </location>
    <ligand>
        <name>Zn(2+)</name>
        <dbReference type="ChEBI" id="CHEBI:29105"/>
        <label>1</label>
        <note>catalytic</note>
    </ligand>
</feature>